<reference evidence="6 7" key="1">
    <citation type="journal article" date="2019" name="New Phytol.">
        <title>Comparative genomics reveals unique wood-decay strategies and fruiting body development in the Schizophyllaceae.</title>
        <authorList>
            <person name="Almasi E."/>
            <person name="Sahu N."/>
            <person name="Krizsan K."/>
            <person name="Balint B."/>
            <person name="Kovacs G.M."/>
            <person name="Kiss B."/>
            <person name="Cseklye J."/>
            <person name="Drula E."/>
            <person name="Henrissat B."/>
            <person name="Nagy I."/>
            <person name="Chovatia M."/>
            <person name="Adam C."/>
            <person name="LaButti K."/>
            <person name="Lipzen A."/>
            <person name="Riley R."/>
            <person name="Grigoriev I.V."/>
            <person name="Nagy L.G."/>
        </authorList>
    </citation>
    <scope>NUCLEOTIDE SEQUENCE [LARGE SCALE GENOMIC DNA]</scope>
    <source>
        <strain evidence="6 7">NL-1724</strain>
    </source>
</reference>
<dbReference type="SUPFAM" id="SSF144232">
    <property type="entry name" value="HIT/MYND zinc finger-like"/>
    <property type="match status" value="1"/>
</dbReference>
<proteinExistence type="predicted"/>
<dbReference type="Gene3D" id="6.10.140.2220">
    <property type="match status" value="1"/>
</dbReference>
<dbReference type="Proteomes" id="UP000320762">
    <property type="component" value="Unassembled WGS sequence"/>
</dbReference>
<evidence type="ECO:0000313" key="6">
    <source>
        <dbReference type="EMBL" id="TRM55912.1"/>
    </source>
</evidence>
<evidence type="ECO:0000313" key="7">
    <source>
        <dbReference type="Proteomes" id="UP000320762"/>
    </source>
</evidence>
<keyword evidence="1" id="KW-0479">Metal-binding</keyword>
<dbReference type="GO" id="GO:0008270">
    <property type="term" value="F:zinc ion binding"/>
    <property type="evidence" value="ECO:0007669"/>
    <property type="project" value="UniProtKB-KW"/>
</dbReference>
<evidence type="ECO:0000256" key="3">
    <source>
        <dbReference type="ARBA" id="ARBA00022833"/>
    </source>
</evidence>
<keyword evidence="7" id="KW-1185">Reference proteome</keyword>
<dbReference type="AlphaFoldDB" id="A0A550BTP7"/>
<dbReference type="PROSITE" id="PS50865">
    <property type="entry name" value="ZF_MYND_2"/>
    <property type="match status" value="1"/>
</dbReference>
<name>A0A550BTP7_9AGAR</name>
<keyword evidence="3" id="KW-0862">Zinc</keyword>
<dbReference type="EMBL" id="VDMD01000088">
    <property type="protein sequence ID" value="TRM55912.1"/>
    <property type="molecule type" value="Genomic_DNA"/>
</dbReference>
<evidence type="ECO:0000256" key="4">
    <source>
        <dbReference type="PROSITE-ProRule" id="PRU00134"/>
    </source>
</evidence>
<accession>A0A550BTP7</accession>
<protein>
    <recommendedName>
        <fullName evidence="5">MYND-type domain-containing protein</fullName>
    </recommendedName>
</protein>
<evidence type="ECO:0000259" key="5">
    <source>
        <dbReference type="PROSITE" id="PS50865"/>
    </source>
</evidence>
<organism evidence="6 7">
    <name type="scientific">Schizophyllum amplum</name>
    <dbReference type="NCBI Taxonomy" id="97359"/>
    <lineage>
        <taxon>Eukaryota</taxon>
        <taxon>Fungi</taxon>
        <taxon>Dikarya</taxon>
        <taxon>Basidiomycota</taxon>
        <taxon>Agaricomycotina</taxon>
        <taxon>Agaricomycetes</taxon>
        <taxon>Agaricomycetidae</taxon>
        <taxon>Agaricales</taxon>
        <taxon>Schizophyllaceae</taxon>
        <taxon>Schizophyllum</taxon>
    </lineage>
</organism>
<feature type="domain" description="MYND-type" evidence="5">
    <location>
        <begin position="428"/>
        <end position="469"/>
    </location>
</feature>
<keyword evidence="2 4" id="KW-0863">Zinc-finger</keyword>
<evidence type="ECO:0000256" key="1">
    <source>
        <dbReference type="ARBA" id="ARBA00022723"/>
    </source>
</evidence>
<gene>
    <name evidence="6" type="ORF">BD626DRAFT_587639</name>
</gene>
<dbReference type="Pfam" id="PF01753">
    <property type="entry name" value="zf-MYND"/>
    <property type="match status" value="1"/>
</dbReference>
<dbReference type="InterPro" id="IPR002893">
    <property type="entry name" value="Znf_MYND"/>
</dbReference>
<dbReference type="OrthoDB" id="3101941at2759"/>
<comment type="caution">
    <text evidence="6">The sequence shown here is derived from an EMBL/GenBank/DDBJ whole genome shotgun (WGS) entry which is preliminary data.</text>
</comment>
<sequence>MSRYTRAQGEAKSRQYQQALEDLHTLQTELKKMLPNTPVASRNSSFLKVKAILNRGIAFSLLDDDFQNTAPSYESDSVHVCAIIECLSSFSLWYEVTGRPEYASLAQKKPLELAEVFHWVDLIHPMNGRLIRTTGYERVIGTLTGLFATITRKRIKEFVQFAWSEPHAITLILGLWLNYPTYIELGTEDSTGVAGTGTIAALALFEALDEEEAGEALVVEQLLRLEGGSRRRVLRRIAEQTDFIRQLDLHSSWRFLWKIHFGMVSTLIHSRQFYDIVAPRALFDSTLAGVRVCLQTPDEEAVVVGVEKAFEMFRFLICNTSHTMNLVRAIKMGVFDVVVDIERIWGGVEKDHDFGDLDCVLESNLVIPSVLRAFHARHADLLEPAGRSELRRIFIAKRFGNVVRSFRTMWAQYTHAKETRSWKTIVPCSNTITDAAHEAQVRACPCGEAFYCSDKCQRDHWRVEHRLICHRDDGVWGYGGSLSLDDAVFLTVTSLNVIKRHDAEIKAKLAASLTDDPKPTYGAVRIELNDAPSRDGDFEWEAFAGEDEEDTEDAEDQAATRVTVVQSLADVGEQKVAASVMVLFNLGELYPEHELPVKYDFLKGIEGGFV</sequence>
<evidence type="ECO:0000256" key="2">
    <source>
        <dbReference type="ARBA" id="ARBA00022771"/>
    </source>
</evidence>